<dbReference type="SUPFAM" id="SSF51905">
    <property type="entry name" value="FAD/NAD(P)-binding domain"/>
    <property type="match status" value="1"/>
</dbReference>
<dbReference type="AlphaFoldDB" id="A0A8J4ENI1"/>
<gene>
    <name evidence="1" type="ORF">NUM_67460</name>
</gene>
<keyword evidence="1" id="KW-0503">Monooxygenase</keyword>
<dbReference type="EMBL" id="BOPO01000147">
    <property type="protein sequence ID" value="GIL31492.1"/>
    <property type="molecule type" value="Genomic_DNA"/>
</dbReference>
<protein>
    <submittedName>
        <fullName evidence="1">Flavin-binding monooxygenase</fullName>
    </submittedName>
</protein>
<evidence type="ECO:0000313" key="1">
    <source>
        <dbReference type="EMBL" id="GIL31492.1"/>
    </source>
</evidence>
<dbReference type="PRINTS" id="PR00411">
    <property type="entry name" value="PNDRDTASEI"/>
</dbReference>
<keyword evidence="1" id="KW-0560">Oxidoreductase</keyword>
<keyword evidence="2" id="KW-1185">Reference proteome</keyword>
<name>A0A8J4ENI1_9ACTN</name>
<dbReference type="Proteomes" id="UP000614996">
    <property type="component" value="Unassembled WGS sequence"/>
</dbReference>
<dbReference type="Pfam" id="PF13738">
    <property type="entry name" value="Pyr_redox_3"/>
    <property type="match status" value="1"/>
</dbReference>
<comment type="caution">
    <text evidence="1">The sequence shown here is derived from an EMBL/GenBank/DDBJ whole genome shotgun (WGS) entry which is preliminary data.</text>
</comment>
<dbReference type="PRINTS" id="PR00368">
    <property type="entry name" value="FADPNR"/>
</dbReference>
<proteinExistence type="predicted"/>
<organism evidence="1 2">
    <name type="scientific">Actinocatenispora comari</name>
    <dbReference type="NCBI Taxonomy" id="2807577"/>
    <lineage>
        <taxon>Bacteria</taxon>
        <taxon>Bacillati</taxon>
        <taxon>Actinomycetota</taxon>
        <taxon>Actinomycetes</taxon>
        <taxon>Micromonosporales</taxon>
        <taxon>Micromonosporaceae</taxon>
        <taxon>Actinocatenispora</taxon>
    </lineage>
</organism>
<dbReference type="PANTHER" id="PTHR42877">
    <property type="entry name" value="L-ORNITHINE N(5)-MONOOXYGENASE-RELATED"/>
    <property type="match status" value="1"/>
</dbReference>
<dbReference type="PANTHER" id="PTHR42877:SF4">
    <property type="entry name" value="FAD_NAD(P)-BINDING DOMAIN-CONTAINING PROTEIN-RELATED"/>
    <property type="match status" value="1"/>
</dbReference>
<dbReference type="Gene3D" id="3.50.50.60">
    <property type="entry name" value="FAD/NAD(P)-binding domain"/>
    <property type="match status" value="2"/>
</dbReference>
<dbReference type="RefSeq" id="WP_207129072.1">
    <property type="nucleotide sequence ID" value="NZ_BOPO01000147.1"/>
</dbReference>
<accession>A0A8J4ENI1</accession>
<reference evidence="2" key="1">
    <citation type="journal article" date="2021" name="Int. J. Syst. Evol. Microbiol.">
        <title>Actinocatenispora comari sp. nov., an endophytic actinomycete isolated from aerial parts of Comarum salesowianum.</title>
        <authorList>
            <person name="Oyunbileg N."/>
            <person name="Iizaka Y."/>
            <person name="Hamada M."/>
            <person name="Davaapurev B.O."/>
            <person name="Fukumoto A."/>
            <person name="Tsetseg B."/>
            <person name="Kato F."/>
            <person name="Tamura T."/>
            <person name="Batkhuu J."/>
            <person name="Anzai Y."/>
        </authorList>
    </citation>
    <scope>NUCLEOTIDE SEQUENCE [LARGE SCALE GENOMIC DNA]</scope>
    <source>
        <strain evidence="2">NUM-2625</strain>
    </source>
</reference>
<dbReference type="GO" id="GO:0004497">
    <property type="term" value="F:monooxygenase activity"/>
    <property type="evidence" value="ECO:0007669"/>
    <property type="project" value="UniProtKB-KW"/>
</dbReference>
<evidence type="ECO:0000313" key="2">
    <source>
        <dbReference type="Proteomes" id="UP000614996"/>
    </source>
</evidence>
<sequence>MDEHHDVLIVGAGFSGLGAAVRLRQAGRHDFVILERADDVGGTWRDNDYPGAACDVPSHLYSLSFAPNPRWSRSFSPQPEIQEYLRGLVTRYDLAPHLRLGHELVEARWDDTAARWRVRTGRGSFTGRVLVIGTGPLSAPKLPAIDGLDDFAGTAFHSARWRHDHDLTGRRVAVIGTGASAIQFVPRIAEQVERLTVFQRTPPWIIPRNDRPISGLEHWLYEHLPPTRLAARAGIYTARETLAVGMTWRPRLLDAVAAMARGHLHRQVADPALRERLLPDYRIGCKRILLSNDFYPALSRDNVELVTDPIDRIEPHAVRTAGGVEHPVETIVFGTGFEATRPPVADAVVGRDGARLADAWADGMTAYRGTTVTGFPNLFLLIGPNTGLGHTSMIYIIESQLNYLVTALSKMDEHDIVAVEVDAGAQHAYNEGLQRRLDGTVWNTGGCASWYLDAHGRNTTLWPSFTWRFRRLTRRFDPRGYHLRTRQEVTTACPPQTPVP</sequence>
<dbReference type="InterPro" id="IPR051209">
    <property type="entry name" value="FAD-bind_Monooxygenase_sf"/>
</dbReference>
<dbReference type="InterPro" id="IPR036188">
    <property type="entry name" value="FAD/NAD-bd_sf"/>
</dbReference>